<dbReference type="Pfam" id="PF07552">
    <property type="entry name" value="Coat_X"/>
    <property type="match status" value="2"/>
</dbReference>
<keyword evidence="3" id="KW-0167">Capsid protein</keyword>
<keyword evidence="3" id="KW-0946">Virion</keyword>
<comment type="caution">
    <text evidence="3">The sequence shown here is derived from an EMBL/GenBank/DDBJ whole genome shotgun (WGS) entry which is preliminary data.</text>
</comment>
<name>A0A9X2IMN9_9BACI</name>
<organism evidence="3 4">
    <name type="scientific">Halalkalibacter oceani</name>
    <dbReference type="NCBI Taxonomy" id="1653776"/>
    <lineage>
        <taxon>Bacteria</taxon>
        <taxon>Bacillati</taxon>
        <taxon>Bacillota</taxon>
        <taxon>Bacilli</taxon>
        <taxon>Bacillales</taxon>
        <taxon>Bacillaceae</taxon>
        <taxon>Halalkalibacter</taxon>
    </lineage>
</organism>
<feature type="compositionally biased region" description="Polar residues" evidence="1">
    <location>
        <begin position="30"/>
        <end position="42"/>
    </location>
</feature>
<feature type="domain" description="Spore coat protein X/V" evidence="2">
    <location>
        <begin position="37"/>
        <end position="92"/>
    </location>
</feature>
<dbReference type="Proteomes" id="UP001139179">
    <property type="component" value="Unassembled WGS sequence"/>
</dbReference>
<protein>
    <submittedName>
        <fullName evidence="3">Spore coat protein</fullName>
    </submittedName>
</protein>
<dbReference type="RefSeq" id="WP_251221792.1">
    <property type="nucleotide sequence ID" value="NZ_JAMBOL010000001.1"/>
</dbReference>
<proteinExistence type="predicted"/>
<reference evidence="3" key="1">
    <citation type="submission" date="2022-05" db="EMBL/GenBank/DDBJ databases">
        <title>Comparative Genomics of Spacecraft Associated Microbes.</title>
        <authorList>
            <person name="Tran M.T."/>
            <person name="Wright A."/>
            <person name="Seuylemezian A."/>
            <person name="Eisen J."/>
            <person name="Coil D."/>
        </authorList>
    </citation>
    <scope>NUCLEOTIDE SEQUENCE</scope>
    <source>
        <strain evidence="3">214.1.1</strain>
    </source>
</reference>
<feature type="region of interest" description="Disordered" evidence="1">
    <location>
        <begin position="16"/>
        <end position="42"/>
    </location>
</feature>
<dbReference type="GO" id="GO:0030435">
    <property type="term" value="P:sporulation resulting in formation of a cellular spore"/>
    <property type="evidence" value="ECO:0007669"/>
    <property type="project" value="InterPro"/>
</dbReference>
<evidence type="ECO:0000313" key="4">
    <source>
        <dbReference type="Proteomes" id="UP001139179"/>
    </source>
</evidence>
<dbReference type="AlphaFoldDB" id="A0A9X2IMN9"/>
<dbReference type="EMBL" id="JAMBOL010000001">
    <property type="protein sequence ID" value="MCM3712956.1"/>
    <property type="molecule type" value="Genomic_DNA"/>
</dbReference>
<dbReference type="GO" id="GO:0031160">
    <property type="term" value="C:spore wall"/>
    <property type="evidence" value="ECO:0007669"/>
    <property type="project" value="InterPro"/>
</dbReference>
<feature type="domain" description="Spore coat protein X/V" evidence="2">
    <location>
        <begin position="99"/>
        <end position="156"/>
    </location>
</feature>
<sequence>MNQDVFYSASAGSEERPKWSALDPQACHPLSNNTEGETQEGNQVNKTLQLSEEYIFIKDSCDVTVNTTDTKAALSLQASLQAAIALVISISIADSERAEQITQELLQSTKMKQITYQKTVVENSRNVDVSTTDTQIAVNIQLLLQILLALLVRLDIL</sequence>
<accession>A0A9X2IMN9</accession>
<evidence type="ECO:0000256" key="1">
    <source>
        <dbReference type="SAM" id="MobiDB-lite"/>
    </source>
</evidence>
<keyword evidence="4" id="KW-1185">Reference proteome</keyword>
<gene>
    <name evidence="3" type="ORF">M3202_02600</name>
</gene>
<dbReference type="InterPro" id="IPR011428">
    <property type="entry name" value="Spore_coat_X/V"/>
</dbReference>
<evidence type="ECO:0000259" key="2">
    <source>
        <dbReference type="Pfam" id="PF07552"/>
    </source>
</evidence>
<evidence type="ECO:0000313" key="3">
    <source>
        <dbReference type="EMBL" id="MCM3712956.1"/>
    </source>
</evidence>